<dbReference type="Pfam" id="PF04828">
    <property type="entry name" value="GFA"/>
    <property type="match status" value="1"/>
</dbReference>
<evidence type="ECO:0000313" key="7">
    <source>
        <dbReference type="EMBL" id="AUQ99841.1"/>
    </source>
</evidence>
<evidence type="ECO:0000256" key="1">
    <source>
        <dbReference type="ARBA" id="ARBA00005495"/>
    </source>
</evidence>
<dbReference type="RefSeq" id="WP_102873808.1">
    <property type="nucleotide sequence ID" value="NZ_CP010599.1"/>
</dbReference>
<comment type="similarity">
    <text evidence="1">Belongs to the Gfa family.</text>
</comment>
<dbReference type="Gene3D" id="3.90.1590.10">
    <property type="entry name" value="glutathione-dependent formaldehyde- activating enzyme (gfa)"/>
    <property type="match status" value="1"/>
</dbReference>
<dbReference type="PROSITE" id="PS51891">
    <property type="entry name" value="CENP_V_GFA"/>
    <property type="match status" value="1"/>
</dbReference>
<organism evidence="7 8">
    <name type="scientific">Phaeobacter inhibens</name>
    <dbReference type="NCBI Taxonomy" id="221822"/>
    <lineage>
        <taxon>Bacteria</taxon>
        <taxon>Pseudomonadati</taxon>
        <taxon>Pseudomonadota</taxon>
        <taxon>Alphaproteobacteria</taxon>
        <taxon>Rhodobacterales</taxon>
        <taxon>Roseobacteraceae</taxon>
        <taxon>Phaeobacter</taxon>
    </lineage>
</organism>
<dbReference type="InterPro" id="IPR006913">
    <property type="entry name" value="CENP-V/GFA"/>
</dbReference>
<keyword evidence="9" id="KW-1185">Reference proteome</keyword>
<reference evidence="6 9" key="3">
    <citation type="journal article" date="2017" name="Int. J. Syst. Evol. Microbiol.">
        <title>Adaptation of Surface-Associated Bacteria to the Open Ocean: A Genomically Distinct Subpopulation of Phaeobacter gallaeciensis Colonizes Pacific Mesozooplankton.</title>
        <authorList>
            <person name="Freese H.M."/>
            <person name="Methner A."/>
            <person name="Overmann J."/>
        </authorList>
    </citation>
    <scope>NUCLEOTIDE SEQUENCE [LARGE SCALE GENOMIC DNA]</scope>
    <source>
        <strain evidence="6 9">P66</strain>
    </source>
</reference>
<dbReference type="GO" id="GO:0046872">
    <property type="term" value="F:metal ion binding"/>
    <property type="evidence" value="ECO:0007669"/>
    <property type="project" value="UniProtKB-KW"/>
</dbReference>
<evidence type="ECO:0000313" key="8">
    <source>
        <dbReference type="Proteomes" id="UP000236447"/>
    </source>
</evidence>
<dbReference type="SUPFAM" id="SSF51316">
    <property type="entry name" value="Mss4-like"/>
    <property type="match status" value="1"/>
</dbReference>
<reference evidence="8 9" key="2">
    <citation type="journal article" date="2017" name="Genome Biol. Evol.">
        <title>Trajectories and Drivers of Genome Evolution in Surface-Associated Marine Phaeobacter.</title>
        <authorList>
            <person name="Freese H.M."/>
            <person name="Sikorski J."/>
            <person name="Bunk B."/>
            <person name="Scheuner C."/>
            <person name="Meier-Kolthoff J.P."/>
            <person name="Sproer C."/>
            <person name="Gram L."/>
            <person name="Overmann J."/>
        </authorList>
    </citation>
    <scope>NUCLEOTIDE SEQUENCE [LARGE SCALE GENOMIC DNA]</scope>
    <source>
        <strain evidence="6 9">P66</strain>
        <strain evidence="7 8">P88</strain>
    </source>
</reference>
<evidence type="ECO:0000313" key="9">
    <source>
        <dbReference type="Proteomes" id="UP000236536"/>
    </source>
</evidence>
<evidence type="ECO:0000313" key="6">
    <source>
        <dbReference type="EMBL" id="AUQ93655.1"/>
    </source>
</evidence>
<keyword evidence="4" id="KW-0456">Lyase</keyword>
<dbReference type="EMBL" id="CP010705">
    <property type="protein sequence ID" value="AUQ93655.1"/>
    <property type="molecule type" value="Genomic_DNA"/>
</dbReference>
<dbReference type="GO" id="GO:0016846">
    <property type="term" value="F:carbon-sulfur lyase activity"/>
    <property type="evidence" value="ECO:0007669"/>
    <property type="project" value="InterPro"/>
</dbReference>
<proteinExistence type="inferred from homology"/>
<accession>A0A2I7G6E5</accession>
<name>A0A2I7G6E5_9RHOB</name>
<evidence type="ECO:0000256" key="2">
    <source>
        <dbReference type="ARBA" id="ARBA00022723"/>
    </source>
</evidence>
<dbReference type="Proteomes" id="UP000236447">
    <property type="component" value="Chromosome"/>
</dbReference>
<evidence type="ECO:0000256" key="4">
    <source>
        <dbReference type="ARBA" id="ARBA00023239"/>
    </source>
</evidence>
<evidence type="ECO:0000256" key="3">
    <source>
        <dbReference type="ARBA" id="ARBA00022833"/>
    </source>
</evidence>
<protein>
    <submittedName>
        <fullName evidence="6 7">Glutathione-dependent formaldehyde-activating enzyme, GFA</fullName>
    </submittedName>
</protein>
<dbReference type="PANTHER" id="PTHR33337">
    <property type="entry name" value="GFA DOMAIN-CONTAINING PROTEIN"/>
    <property type="match status" value="1"/>
</dbReference>
<reference evidence="7 8" key="1">
    <citation type="journal article" date="2017" name="Front. Microbiol.">
        <title>Phaeobacter piscinae sp. nov., a species of the Roseobacter group and potential aquaculture probiont.</title>
        <authorList>
            <person name="Sonnenschein E.C."/>
            <person name="Phippen C.B.W."/>
            <person name="Nielsen K.F."/>
            <person name="Mateiu R.V."/>
            <person name="Melchiorsen J."/>
            <person name="Gram L."/>
            <person name="Overmann J."/>
            <person name="Freese H.M."/>
        </authorList>
    </citation>
    <scope>NUCLEOTIDE SEQUENCE [LARGE SCALE GENOMIC DNA]</scope>
    <source>
        <strain evidence="7 8">P88</strain>
    </source>
</reference>
<keyword evidence="2" id="KW-0479">Metal-binding</keyword>
<sequence>MKHYQGGCLCGAVRITTSGPPLRVGICHCRDCRRHHGALFYAAAIFPEQAVRIEGSPHQYQGRSFCSTCGSSVFAQSGDEIEVHLGSLDNTDGLTPDYEVWCRRREHWLPQFTDTACYERDRDGD</sequence>
<evidence type="ECO:0000259" key="5">
    <source>
        <dbReference type="PROSITE" id="PS51891"/>
    </source>
</evidence>
<dbReference type="EMBL" id="CP010725">
    <property type="protein sequence ID" value="AUQ99841.1"/>
    <property type="molecule type" value="Genomic_DNA"/>
</dbReference>
<dbReference type="Proteomes" id="UP000236536">
    <property type="component" value="Chromosome"/>
</dbReference>
<dbReference type="PANTHER" id="PTHR33337:SF40">
    <property type="entry name" value="CENP-V_GFA DOMAIN-CONTAINING PROTEIN-RELATED"/>
    <property type="match status" value="1"/>
</dbReference>
<gene>
    <name evidence="6" type="ORF">PhaeoP66_00851</name>
    <name evidence="7" type="ORF">PhaeoP88_02486</name>
</gene>
<dbReference type="AlphaFoldDB" id="A0A2I7G6E5"/>
<feature type="domain" description="CENP-V/GFA" evidence="5">
    <location>
        <begin position="4"/>
        <end position="99"/>
    </location>
</feature>
<dbReference type="InterPro" id="IPR011057">
    <property type="entry name" value="Mss4-like_sf"/>
</dbReference>
<keyword evidence="3" id="KW-0862">Zinc</keyword>